<protein>
    <submittedName>
        <fullName evidence="1">Uncharacterized protein</fullName>
    </submittedName>
</protein>
<dbReference type="AlphaFoldDB" id="A0A1M5FXY5"/>
<sequence length="173" mass="20164">MRIRAHNGQNDESNGSHQKDLRIFGVFARIHLYNPQNSTSEIYATTIHELAHASHWELRKNNWNDNNLERKVKESWARGVQWELTRMVHNGYRGGSTIRPSYTQVVVDMIDSSNDFNNGSENLQEDNVNGYSIKQIEDVLSNSSSWDAWKNNLKNKYNNETENNVDALFNHWN</sequence>
<name>A0A1M5FXY5_9FLAO</name>
<reference evidence="2" key="1">
    <citation type="submission" date="2016-11" db="EMBL/GenBank/DDBJ databases">
        <authorList>
            <person name="Varghese N."/>
            <person name="Submissions S."/>
        </authorList>
    </citation>
    <scope>NUCLEOTIDE SEQUENCE [LARGE SCALE GENOMIC DNA]</scope>
    <source>
        <strain evidence="2">DSM 17659</strain>
    </source>
</reference>
<evidence type="ECO:0000313" key="2">
    <source>
        <dbReference type="Proteomes" id="UP000184020"/>
    </source>
</evidence>
<dbReference type="RefSeq" id="WP_073016554.1">
    <property type="nucleotide sequence ID" value="NZ_FQWF01000001.1"/>
</dbReference>
<keyword evidence="2" id="KW-1185">Reference proteome</keyword>
<dbReference type="OrthoDB" id="1489647at2"/>
<dbReference type="EMBL" id="FQWF01000001">
    <property type="protein sequence ID" value="SHF96323.1"/>
    <property type="molecule type" value="Genomic_DNA"/>
</dbReference>
<dbReference type="STRING" id="229205.SAMN05444372_101352"/>
<gene>
    <name evidence="1" type="ORF">SAMN05444372_101352</name>
</gene>
<organism evidence="1 2">
    <name type="scientific">Flavobacterium micromati</name>
    <dbReference type="NCBI Taxonomy" id="229205"/>
    <lineage>
        <taxon>Bacteria</taxon>
        <taxon>Pseudomonadati</taxon>
        <taxon>Bacteroidota</taxon>
        <taxon>Flavobacteriia</taxon>
        <taxon>Flavobacteriales</taxon>
        <taxon>Flavobacteriaceae</taxon>
        <taxon>Flavobacterium</taxon>
    </lineage>
</organism>
<dbReference type="Proteomes" id="UP000184020">
    <property type="component" value="Unassembled WGS sequence"/>
</dbReference>
<proteinExistence type="predicted"/>
<accession>A0A1M5FXY5</accession>
<evidence type="ECO:0000313" key="1">
    <source>
        <dbReference type="EMBL" id="SHF96323.1"/>
    </source>
</evidence>